<dbReference type="InterPro" id="IPR013783">
    <property type="entry name" value="Ig-like_fold"/>
</dbReference>
<dbReference type="Gene3D" id="2.60.40.10">
    <property type="entry name" value="Immunoglobulins"/>
    <property type="match status" value="2"/>
</dbReference>
<accession>A0A7C1XP70</accession>
<organism evidence="1">
    <name type="scientific">Thermomicrobium roseum</name>
    <dbReference type="NCBI Taxonomy" id="500"/>
    <lineage>
        <taxon>Bacteria</taxon>
        <taxon>Pseudomonadati</taxon>
        <taxon>Thermomicrobiota</taxon>
        <taxon>Thermomicrobia</taxon>
        <taxon>Thermomicrobiales</taxon>
        <taxon>Thermomicrobiaceae</taxon>
        <taxon>Thermomicrobium</taxon>
    </lineage>
</organism>
<sequence>MREPAHLVARVRLLAVAVLLLGAVLPFLPVAAQESMDGWSGYVEACGTDGGFAQQEFAPGPGTPPYGTGSLQFSVAVVNEGRIWSQLVQPTVARTALAVVREIRYWTFVTRGGAVAPHVFLDVDLNDDGVADDRLIYQPELNGTVTPLTWQEWEAVGGRWWSQRGLGGLLREAPGPLSSYLLAFPNARLAVPESGQGGLGIGVGCFGSGWAGWQGAVDALLFRSDPLTVLWNFESTGVVSTRGGGVTAGPTFRELTPRPWATVAPGTVVIAVTATSDDGVRSVRLWLNNNELSPTVTGDDKTKTVSVEQTLQPGFFTVRATATDVLGRSFTAQWQFVVSANARDGWWFTADGTPRRVQIEQSLRALSEAFRWHFFGISWDGAYHPEMPTHVTVASTIRFVTRSPMHFMTLPPTDPVMISVEVLSTDQPLASVELRLNGQVLNAEISRDDARSWFVFTTRQLEPGLYGVTATARDTAGRTLTMSWGFVVSSNPNESPWFTPDGRLKVDTVSRTLRTLVEGFRWHLNGVSWDGQPHPEFPTHATSVSGPQPLRQWFDSQGRPNTEAITQELRSLEEVFRWHFWGISWDGGRHPDVPTHAN</sequence>
<protein>
    <submittedName>
        <fullName evidence="1">Uncharacterized protein</fullName>
    </submittedName>
</protein>
<comment type="caution">
    <text evidence="1">The sequence shown here is derived from an EMBL/GenBank/DDBJ whole genome shotgun (WGS) entry which is preliminary data.</text>
</comment>
<reference evidence="1" key="1">
    <citation type="journal article" date="2020" name="mSystems">
        <title>Genome- and Community-Level Interaction Insights into Carbon Utilization and Element Cycling Functions of Hydrothermarchaeota in Hydrothermal Sediment.</title>
        <authorList>
            <person name="Zhou Z."/>
            <person name="Liu Y."/>
            <person name="Xu W."/>
            <person name="Pan J."/>
            <person name="Luo Z.H."/>
            <person name="Li M."/>
        </authorList>
    </citation>
    <scope>NUCLEOTIDE SEQUENCE [LARGE SCALE GENOMIC DNA]</scope>
    <source>
        <strain evidence="1">SpSt-222</strain>
    </source>
</reference>
<proteinExistence type="predicted"/>
<gene>
    <name evidence="1" type="ORF">ENP47_08545</name>
</gene>
<name>A0A7C1XP70_THERO</name>
<dbReference type="AlphaFoldDB" id="A0A7C1XP70"/>
<dbReference type="EMBL" id="DSJL01000011">
    <property type="protein sequence ID" value="HEF65630.1"/>
    <property type="molecule type" value="Genomic_DNA"/>
</dbReference>
<evidence type="ECO:0000313" key="1">
    <source>
        <dbReference type="EMBL" id="HEF65630.1"/>
    </source>
</evidence>